<feature type="region of interest" description="Disordered" evidence="1">
    <location>
        <begin position="43"/>
        <end position="65"/>
    </location>
</feature>
<evidence type="ECO:0000313" key="2">
    <source>
        <dbReference type="EMBL" id="TWF90108.1"/>
    </source>
</evidence>
<protein>
    <submittedName>
        <fullName evidence="2">Uncharacterized protein</fullName>
    </submittedName>
</protein>
<dbReference type="EMBL" id="VIWT01000003">
    <property type="protein sequence ID" value="TWF90108.1"/>
    <property type="molecule type" value="Genomic_DNA"/>
</dbReference>
<evidence type="ECO:0000313" key="3">
    <source>
        <dbReference type="Proteomes" id="UP000317940"/>
    </source>
</evidence>
<organism evidence="2 3">
    <name type="scientific">Kitasatospora viridis</name>
    <dbReference type="NCBI Taxonomy" id="281105"/>
    <lineage>
        <taxon>Bacteria</taxon>
        <taxon>Bacillati</taxon>
        <taxon>Actinomycetota</taxon>
        <taxon>Actinomycetes</taxon>
        <taxon>Kitasatosporales</taxon>
        <taxon>Streptomycetaceae</taxon>
        <taxon>Kitasatospora</taxon>
    </lineage>
</organism>
<dbReference type="AlphaFoldDB" id="A0A561TSM7"/>
<evidence type="ECO:0000256" key="1">
    <source>
        <dbReference type="SAM" id="MobiDB-lite"/>
    </source>
</evidence>
<accession>A0A561TSM7</accession>
<sequence length="65" mass="6474">MSSSGSPGRRLRCGSPVLAAFDRAGQPYAGVAARVAARLVAQEGAADAAKGGDGQGKEEEGGEDR</sequence>
<gene>
    <name evidence="2" type="ORF">FHX73_13152</name>
</gene>
<name>A0A561TSM7_9ACTN</name>
<dbReference type="Proteomes" id="UP000317940">
    <property type="component" value="Unassembled WGS sequence"/>
</dbReference>
<reference evidence="2 3" key="1">
    <citation type="submission" date="2019-06" db="EMBL/GenBank/DDBJ databases">
        <title>Sequencing the genomes of 1000 actinobacteria strains.</title>
        <authorList>
            <person name="Klenk H.-P."/>
        </authorList>
    </citation>
    <scope>NUCLEOTIDE SEQUENCE [LARGE SCALE GENOMIC DNA]</scope>
    <source>
        <strain evidence="2 3">DSM 44826</strain>
    </source>
</reference>
<comment type="caution">
    <text evidence="2">The sequence shown here is derived from an EMBL/GenBank/DDBJ whole genome shotgun (WGS) entry which is preliminary data.</text>
</comment>
<feature type="compositionally biased region" description="Basic and acidic residues" evidence="1">
    <location>
        <begin position="55"/>
        <end position="65"/>
    </location>
</feature>
<proteinExistence type="predicted"/>
<keyword evidence="3" id="KW-1185">Reference proteome</keyword>